<reference evidence="1 2" key="1">
    <citation type="submission" date="2023-02" db="EMBL/GenBank/DDBJ databases">
        <title>Comparative genome analysis of Eubacterium limosum species.</title>
        <authorList>
            <person name="Bak J.E."/>
        </authorList>
    </citation>
    <scope>NUCLEOTIDE SEQUENCE [LARGE SCALE GENOMIC DNA]</scope>
    <source>
        <strain evidence="1 2">KGMB01548</strain>
    </source>
</reference>
<organism evidence="1 2">
    <name type="scientific">Eubacterium limosum</name>
    <dbReference type="NCBI Taxonomy" id="1736"/>
    <lineage>
        <taxon>Bacteria</taxon>
        <taxon>Bacillati</taxon>
        <taxon>Bacillota</taxon>
        <taxon>Clostridia</taxon>
        <taxon>Eubacteriales</taxon>
        <taxon>Eubacteriaceae</taxon>
        <taxon>Eubacterium</taxon>
    </lineage>
</organism>
<gene>
    <name evidence="1" type="ORF">PTZ04_09635</name>
</gene>
<name>A0ABT5UNN1_EUBLI</name>
<evidence type="ECO:0000313" key="1">
    <source>
        <dbReference type="EMBL" id="MDE1470518.1"/>
    </source>
</evidence>
<proteinExistence type="predicted"/>
<sequence>MIAQLKSGKAEGCIVHGVGQAGAGWPVFPQGGGLCAIASFKAHAGQHGGVVFQIEVVVVNAMAGFFLCFQRSASLS</sequence>
<evidence type="ECO:0000313" key="2">
    <source>
        <dbReference type="Proteomes" id="UP001215087"/>
    </source>
</evidence>
<dbReference type="EMBL" id="JAQSVD010000004">
    <property type="protein sequence ID" value="MDE1470518.1"/>
    <property type="molecule type" value="Genomic_DNA"/>
</dbReference>
<comment type="caution">
    <text evidence="1">The sequence shown here is derived from an EMBL/GenBank/DDBJ whole genome shotgun (WGS) entry which is preliminary data.</text>
</comment>
<dbReference type="Proteomes" id="UP001215087">
    <property type="component" value="Unassembled WGS sequence"/>
</dbReference>
<protein>
    <submittedName>
        <fullName evidence="1">Uncharacterized protein</fullName>
    </submittedName>
</protein>
<keyword evidence="2" id="KW-1185">Reference proteome</keyword>
<accession>A0ABT5UNN1</accession>
<dbReference type="RefSeq" id="WP_227209021.1">
    <property type="nucleotide sequence ID" value="NZ_JAJCLO010000017.1"/>
</dbReference>